<name>A0ABY6L6Q8_9ARAC</name>
<evidence type="ECO:0000313" key="2">
    <source>
        <dbReference type="Proteomes" id="UP001235939"/>
    </source>
</evidence>
<dbReference type="PANTHER" id="PTHR47331">
    <property type="entry name" value="PHD-TYPE DOMAIN-CONTAINING PROTEIN"/>
    <property type="match status" value="1"/>
</dbReference>
<dbReference type="PANTHER" id="PTHR47331:SF2">
    <property type="match status" value="1"/>
</dbReference>
<evidence type="ECO:0000313" key="1">
    <source>
        <dbReference type="EMBL" id="UYV76825.1"/>
    </source>
</evidence>
<keyword evidence="2" id="KW-1185">Reference proteome</keyword>
<proteinExistence type="predicted"/>
<gene>
    <name evidence="1" type="ORF">LAZ67_14002109</name>
</gene>
<dbReference type="Proteomes" id="UP001235939">
    <property type="component" value="Chromosome 14"/>
</dbReference>
<accession>A0ABY6L6Q8</accession>
<dbReference type="Pfam" id="PF03564">
    <property type="entry name" value="DUF1759"/>
    <property type="match status" value="1"/>
</dbReference>
<sequence>MDKHRFEDRVRVANVWREKKKRTGYGRVLSMMMEGVLLWHGGRSWVDLVLEEVCGSSISVVGEYFLGITVQRLAKKGLRARRGVVTVELEAVMNGRPMTYVSDDPNDLVTISPSMFLQEQTDVEFPECQNMGSNPTTQKLRYLIKLREELKSRFRKEYLSLLVQRNRRIYNPKLQAGDVNYPKVIETLTERFGRPELLQQVYVRDLIRLMIDCSSKQQLKVTSFYDELVTHLRALESLKIEARQMSAFIFPMIEACLSEELMKAWQRSPLHDVKIDANDSTQTRVDLIMEFLQKEAAAEQDRALAGSKFGLKSLKQDRNVGRQYLRPLDSLLDVPKISSFVIKIIKTQNVLLRAE</sequence>
<dbReference type="EMBL" id="CP092876">
    <property type="protein sequence ID" value="UYV76825.1"/>
    <property type="molecule type" value="Genomic_DNA"/>
</dbReference>
<protein>
    <submittedName>
        <fullName evidence="1">Uncharacterized protein</fullName>
    </submittedName>
</protein>
<dbReference type="InterPro" id="IPR005312">
    <property type="entry name" value="DUF1759"/>
</dbReference>
<reference evidence="1 2" key="1">
    <citation type="submission" date="2022-01" db="EMBL/GenBank/DDBJ databases">
        <title>A chromosomal length assembly of Cordylochernes scorpioides.</title>
        <authorList>
            <person name="Zeh D."/>
            <person name="Zeh J."/>
        </authorList>
    </citation>
    <scope>NUCLEOTIDE SEQUENCE [LARGE SCALE GENOMIC DNA]</scope>
    <source>
        <strain evidence="1">IN4F17</strain>
        <tissue evidence="1">Whole Body</tissue>
    </source>
</reference>
<organism evidence="1 2">
    <name type="scientific">Cordylochernes scorpioides</name>
    <dbReference type="NCBI Taxonomy" id="51811"/>
    <lineage>
        <taxon>Eukaryota</taxon>
        <taxon>Metazoa</taxon>
        <taxon>Ecdysozoa</taxon>
        <taxon>Arthropoda</taxon>
        <taxon>Chelicerata</taxon>
        <taxon>Arachnida</taxon>
        <taxon>Pseudoscorpiones</taxon>
        <taxon>Cheliferoidea</taxon>
        <taxon>Chernetidae</taxon>
        <taxon>Cordylochernes</taxon>
    </lineage>
</organism>